<dbReference type="InterPro" id="IPR025377">
    <property type="entry name" value="DUF4367"/>
</dbReference>
<dbReference type="Gene3D" id="2.50.20.20">
    <property type="match status" value="1"/>
</dbReference>
<reference evidence="3 4" key="1">
    <citation type="submission" date="2020-08" db="EMBL/GenBank/DDBJ databases">
        <title>Genomic Encyclopedia of Type Strains, Phase IV (KMG-IV): sequencing the most valuable type-strain genomes for metagenomic binning, comparative biology and taxonomic classification.</title>
        <authorList>
            <person name="Goeker M."/>
        </authorList>
    </citation>
    <scope>NUCLEOTIDE SEQUENCE [LARGE SCALE GENOMIC DNA]</scope>
    <source>
        <strain evidence="3 4">DSM 19612</strain>
    </source>
</reference>
<dbReference type="SUPFAM" id="SSF89392">
    <property type="entry name" value="Prokaryotic lipoproteins and lipoprotein localization factors"/>
    <property type="match status" value="1"/>
</dbReference>
<feature type="domain" description="DUF4367" evidence="2">
    <location>
        <begin position="285"/>
        <end position="389"/>
    </location>
</feature>
<proteinExistence type="predicted"/>
<evidence type="ECO:0000256" key="1">
    <source>
        <dbReference type="SAM" id="SignalP"/>
    </source>
</evidence>
<dbReference type="InterPro" id="IPR029046">
    <property type="entry name" value="LolA/LolB/LppX"/>
</dbReference>
<name>A0A841PY52_9BACI</name>
<sequence length="390" mass="44391">MMKKYAVLVLLLFTVILSACGGGAEKLDAKEVLTQSAEAVDTLDSYSINMVMNMDMMDMENTMDISGDITHSPDTMYLMMSMGMLGMSMDFETYVNQDEAYMSMFGEWFIMDKEELGIESFDQLNKEEAEKLIPFSDQFEMTEDGNMYVLSLSGEGEEYSELVEELVQSSMGELPTDPAMEPMIQSINVNSLDLEVRIDKDTFIQMSQQISADLEIVEEETTTPMQLEAQFDISNVNSVEPIVIPDEVKDTAVEDFMGDADSLGFPEEMTIEEIQEMVDYTIPQVRNLPEDYSLIESLYDETMDMVMLSYEKDYENGFMLSTYRSEDEYEPFDETMEGEPVTIQGTEGLLYDMEGFYVLTWEHNGLFLELMGGGPEITRDQFVEFAQSVE</sequence>
<evidence type="ECO:0000313" key="4">
    <source>
        <dbReference type="Proteomes" id="UP000581688"/>
    </source>
</evidence>
<dbReference type="PANTHER" id="PTHR37507">
    <property type="entry name" value="SPORULATION PROTEIN YDCC"/>
    <property type="match status" value="1"/>
</dbReference>
<keyword evidence="1" id="KW-0732">Signal</keyword>
<feature type="signal peptide" evidence="1">
    <location>
        <begin position="1"/>
        <end position="19"/>
    </location>
</feature>
<organism evidence="3 4">
    <name type="scientific">Salirhabdus euzebyi</name>
    <dbReference type="NCBI Taxonomy" id="394506"/>
    <lineage>
        <taxon>Bacteria</taxon>
        <taxon>Bacillati</taxon>
        <taxon>Bacillota</taxon>
        <taxon>Bacilli</taxon>
        <taxon>Bacillales</taxon>
        <taxon>Bacillaceae</taxon>
        <taxon>Salirhabdus</taxon>
    </lineage>
</organism>
<dbReference type="Proteomes" id="UP000581688">
    <property type="component" value="Unassembled WGS sequence"/>
</dbReference>
<dbReference type="EMBL" id="JACHGH010000001">
    <property type="protein sequence ID" value="MBB6451791.1"/>
    <property type="molecule type" value="Genomic_DNA"/>
</dbReference>
<dbReference type="PANTHER" id="PTHR37507:SF2">
    <property type="entry name" value="SPORULATION PROTEIN YDCC"/>
    <property type="match status" value="1"/>
</dbReference>
<dbReference type="PROSITE" id="PS51257">
    <property type="entry name" value="PROKAR_LIPOPROTEIN"/>
    <property type="match status" value="1"/>
</dbReference>
<dbReference type="Pfam" id="PF20316">
    <property type="entry name" value="DUF6612"/>
    <property type="match status" value="1"/>
</dbReference>
<protein>
    <recommendedName>
        <fullName evidence="2">DUF4367 domain-containing protein</fullName>
    </recommendedName>
</protein>
<dbReference type="InterPro" id="IPR046720">
    <property type="entry name" value="DUF6612"/>
</dbReference>
<dbReference type="AlphaFoldDB" id="A0A841PY52"/>
<feature type="chain" id="PRO_5039107014" description="DUF4367 domain-containing protein" evidence="1">
    <location>
        <begin position="20"/>
        <end position="390"/>
    </location>
</feature>
<dbReference type="Pfam" id="PF14285">
    <property type="entry name" value="DUF4367"/>
    <property type="match status" value="1"/>
</dbReference>
<accession>A0A841PY52</accession>
<comment type="caution">
    <text evidence="3">The sequence shown here is derived from an EMBL/GenBank/DDBJ whole genome shotgun (WGS) entry which is preliminary data.</text>
</comment>
<keyword evidence="4" id="KW-1185">Reference proteome</keyword>
<gene>
    <name evidence="3" type="ORF">HNQ94_000212</name>
</gene>
<evidence type="ECO:0000259" key="2">
    <source>
        <dbReference type="Pfam" id="PF14285"/>
    </source>
</evidence>
<evidence type="ECO:0000313" key="3">
    <source>
        <dbReference type="EMBL" id="MBB6451791.1"/>
    </source>
</evidence>
<dbReference type="InterPro" id="IPR052944">
    <property type="entry name" value="Sporulation_related"/>
</dbReference>